<dbReference type="InParanoid" id="A9UP25"/>
<feature type="non-terminal residue" evidence="6">
    <location>
        <position position="313"/>
    </location>
</feature>
<evidence type="ECO:0000256" key="2">
    <source>
        <dbReference type="ARBA" id="ARBA00022801"/>
    </source>
</evidence>
<feature type="domain" description="Glycoside hydrolase family 5" evidence="5">
    <location>
        <begin position="47"/>
        <end position="293"/>
    </location>
</feature>
<keyword evidence="2 4" id="KW-0378">Hydrolase</keyword>
<dbReference type="InterPro" id="IPR052066">
    <property type="entry name" value="Glycosphingolipid_Hydrolases"/>
</dbReference>
<dbReference type="eggNOG" id="ENOG502RS4Q">
    <property type="taxonomic scope" value="Eukaryota"/>
</dbReference>
<dbReference type="SUPFAM" id="SSF51445">
    <property type="entry name" value="(Trans)glycosidases"/>
    <property type="match status" value="1"/>
</dbReference>
<evidence type="ECO:0000313" key="7">
    <source>
        <dbReference type="Proteomes" id="UP000001357"/>
    </source>
</evidence>
<dbReference type="GO" id="GO:0004553">
    <property type="term" value="F:hydrolase activity, hydrolyzing O-glycosyl compounds"/>
    <property type="evidence" value="ECO:0007669"/>
    <property type="project" value="InterPro"/>
</dbReference>
<gene>
    <name evidence="6" type="ORF">MONBRDRAFT_1029</name>
</gene>
<dbReference type="Gene3D" id="3.20.20.80">
    <property type="entry name" value="Glycosidases"/>
    <property type="match status" value="1"/>
</dbReference>
<dbReference type="OMA" id="FWIEVAN"/>
<dbReference type="GeneID" id="5888138"/>
<dbReference type="EMBL" id="CH991543">
    <property type="protein sequence ID" value="EDQ92800.1"/>
    <property type="molecule type" value="Genomic_DNA"/>
</dbReference>
<dbReference type="AlphaFoldDB" id="A9UP25"/>
<dbReference type="InterPro" id="IPR017853">
    <property type="entry name" value="GH"/>
</dbReference>
<keyword evidence="7" id="KW-1185">Reference proteome</keyword>
<comment type="similarity">
    <text evidence="1 4">Belongs to the glycosyl hydrolase 5 (cellulase A) family.</text>
</comment>
<dbReference type="PANTHER" id="PTHR31308:SF3">
    <property type="entry name" value="ENDOGLYCOCERAMIDASE"/>
    <property type="match status" value="1"/>
</dbReference>
<evidence type="ECO:0000313" key="6">
    <source>
        <dbReference type="EMBL" id="EDQ92800.1"/>
    </source>
</evidence>
<evidence type="ECO:0000256" key="1">
    <source>
        <dbReference type="ARBA" id="ARBA00005641"/>
    </source>
</evidence>
<protein>
    <recommendedName>
        <fullName evidence="5">Glycoside hydrolase family 5 domain-containing protein</fullName>
    </recommendedName>
</protein>
<dbReference type="KEGG" id="mbr:MONBRDRAFT_1029"/>
<evidence type="ECO:0000256" key="3">
    <source>
        <dbReference type="ARBA" id="ARBA00023295"/>
    </source>
</evidence>
<dbReference type="STRING" id="81824.A9UP25"/>
<evidence type="ECO:0000259" key="5">
    <source>
        <dbReference type="Pfam" id="PF00150"/>
    </source>
</evidence>
<evidence type="ECO:0000256" key="4">
    <source>
        <dbReference type="RuleBase" id="RU361153"/>
    </source>
</evidence>
<keyword evidence="3 4" id="KW-0326">Glycosidase</keyword>
<dbReference type="PANTHER" id="PTHR31308">
    <property type="match status" value="1"/>
</dbReference>
<proteinExistence type="inferred from homology"/>
<sequence>LTVHDPTLMLRDNQNRVRVFHGMNVVYKAVPYVPRTDSFDFQYSFSQEDAQILQQYGMTAIRLGVMWPGVEPVRGQYNMTYLALMQDIVAMCENHSISVLIEMHQDDFSEKFCGEGVPLWAAQPANNSNFPEPLAPGFPKHGVPSPQNCSQIGWPNYYFTTAQCTAVQALYDNQDGLLDSWAAYWGMLAHTFANFSNIIGYELINEPWAGDVIKDPLLLIPGVADQKNLAKAYEPLAAAIRTHDPQRPVFFEGVTWDDVLVGFEQVPGGPEWRNKSVYAYHWYQPPNLDADSSIEAHHREATRLACGWFCTEV</sequence>
<feature type="non-terminal residue" evidence="6">
    <location>
        <position position="1"/>
    </location>
</feature>
<dbReference type="GO" id="GO:0000272">
    <property type="term" value="P:polysaccharide catabolic process"/>
    <property type="evidence" value="ECO:0007669"/>
    <property type="project" value="InterPro"/>
</dbReference>
<dbReference type="RefSeq" id="XP_001742562.1">
    <property type="nucleotide sequence ID" value="XM_001742510.1"/>
</dbReference>
<dbReference type="InterPro" id="IPR001547">
    <property type="entry name" value="Glyco_hydro_5"/>
</dbReference>
<dbReference type="Proteomes" id="UP000001357">
    <property type="component" value="Unassembled WGS sequence"/>
</dbReference>
<reference evidence="6 7" key="1">
    <citation type="journal article" date="2008" name="Nature">
        <title>The genome of the choanoflagellate Monosiga brevicollis and the origin of metazoans.</title>
        <authorList>
            <consortium name="JGI Sequencing"/>
            <person name="King N."/>
            <person name="Westbrook M.J."/>
            <person name="Young S.L."/>
            <person name="Kuo A."/>
            <person name="Abedin M."/>
            <person name="Chapman J."/>
            <person name="Fairclough S."/>
            <person name="Hellsten U."/>
            <person name="Isogai Y."/>
            <person name="Letunic I."/>
            <person name="Marr M."/>
            <person name="Pincus D."/>
            <person name="Putnam N."/>
            <person name="Rokas A."/>
            <person name="Wright K.J."/>
            <person name="Zuzow R."/>
            <person name="Dirks W."/>
            <person name="Good M."/>
            <person name="Goodstein D."/>
            <person name="Lemons D."/>
            <person name="Li W."/>
            <person name="Lyons J.B."/>
            <person name="Morris A."/>
            <person name="Nichols S."/>
            <person name="Richter D.J."/>
            <person name="Salamov A."/>
            <person name="Bork P."/>
            <person name="Lim W.A."/>
            <person name="Manning G."/>
            <person name="Miller W.T."/>
            <person name="McGinnis W."/>
            <person name="Shapiro H."/>
            <person name="Tjian R."/>
            <person name="Grigoriev I.V."/>
            <person name="Rokhsar D."/>
        </authorList>
    </citation>
    <scope>NUCLEOTIDE SEQUENCE [LARGE SCALE GENOMIC DNA]</scope>
    <source>
        <strain evidence="7">MX1 / ATCC 50154</strain>
    </source>
</reference>
<name>A9UP25_MONBE</name>
<organism evidence="6 7">
    <name type="scientific">Monosiga brevicollis</name>
    <name type="common">Choanoflagellate</name>
    <dbReference type="NCBI Taxonomy" id="81824"/>
    <lineage>
        <taxon>Eukaryota</taxon>
        <taxon>Choanoflagellata</taxon>
        <taxon>Craspedida</taxon>
        <taxon>Salpingoecidae</taxon>
        <taxon>Monosiga</taxon>
    </lineage>
</organism>
<dbReference type="Pfam" id="PF00150">
    <property type="entry name" value="Cellulase"/>
    <property type="match status" value="1"/>
</dbReference>
<accession>A9UP25</accession>